<organism evidence="3 4">
    <name type="scientific">Phytophthora megakarya</name>
    <dbReference type="NCBI Taxonomy" id="4795"/>
    <lineage>
        <taxon>Eukaryota</taxon>
        <taxon>Sar</taxon>
        <taxon>Stramenopiles</taxon>
        <taxon>Oomycota</taxon>
        <taxon>Peronosporomycetes</taxon>
        <taxon>Peronosporales</taxon>
        <taxon>Peronosporaceae</taxon>
        <taxon>Phytophthora</taxon>
    </lineage>
</organism>
<dbReference type="InterPro" id="IPR036397">
    <property type="entry name" value="RNaseH_sf"/>
</dbReference>
<evidence type="ECO:0000256" key="1">
    <source>
        <dbReference type="SAM" id="MobiDB-lite"/>
    </source>
</evidence>
<dbReference type="InterPro" id="IPR050951">
    <property type="entry name" value="Retrovirus_Pol_polyprotein"/>
</dbReference>
<keyword evidence="3" id="KW-0548">Nucleotidyltransferase</keyword>
<gene>
    <name evidence="3" type="ORF">PHMEG_00022330</name>
</gene>
<dbReference type="PANTHER" id="PTHR37984">
    <property type="entry name" value="PROTEIN CBG26694"/>
    <property type="match status" value="1"/>
</dbReference>
<dbReference type="AlphaFoldDB" id="A0A225VJQ6"/>
<dbReference type="FunFam" id="1.10.340.70:FF:000001">
    <property type="entry name" value="Retrovirus-related Pol polyprotein from transposon gypsy-like Protein"/>
    <property type="match status" value="1"/>
</dbReference>
<protein>
    <submittedName>
        <fullName evidence="3">Reverse transcriptase</fullName>
    </submittedName>
</protein>
<evidence type="ECO:0000313" key="4">
    <source>
        <dbReference type="Proteomes" id="UP000198211"/>
    </source>
</evidence>
<reference evidence="4" key="1">
    <citation type="submission" date="2017-03" db="EMBL/GenBank/DDBJ databases">
        <title>Phytopthora megakarya and P. palmivora, two closely related causual agents of cacao black pod achieved similar genome size and gene model numbers by different mechanisms.</title>
        <authorList>
            <person name="Ali S."/>
            <person name="Shao J."/>
            <person name="Larry D.J."/>
            <person name="Kronmiller B."/>
            <person name="Shen D."/>
            <person name="Strem M.D."/>
            <person name="Melnick R.L."/>
            <person name="Guiltinan M.J."/>
            <person name="Tyler B.M."/>
            <person name="Meinhardt L.W."/>
            <person name="Bailey B.A."/>
        </authorList>
    </citation>
    <scope>NUCLEOTIDE SEQUENCE [LARGE SCALE GENOMIC DNA]</scope>
    <source>
        <strain evidence="4">zdho120</strain>
    </source>
</reference>
<keyword evidence="3" id="KW-0695">RNA-directed DNA polymerase</keyword>
<proteinExistence type="predicted"/>
<dbReference type="InterPro" id="IPR012337">
    <property type="entry name" value="RNaseH-like_sf"/>
</dbReference>
<dbReference type="Proteomes" id="UP000198211">
    <property type="component" value="Unassembled WGS sequence"/>
</dbReference>
<dbReference type="GO" id="GO:0003964">
    <property type="term" value="F:RNA-directed DNA polymerase activity"/>
    <property type="evidence" value="ECO:0007669"/>
    <property type="project" value="UniProtKB-KW"/>
</dbReference>
<dbReference type="EMBL" id="NBNE01004367">
    <property type="protein sequence ID" value="OWZ05562.1"/>
    <property type="molecule type" value="Genomic_DNA"/>
</dbReference>
<dbReference type="Pfam" id="PF17921">
    <property type="entry name" value="Integrase_H2C2"/>
    <property type="match status" value="1"/>
</dbReference>
<dbReference type="PANTHER" id="PTHR37984:SF5">
    <property type="entry name" value="PROTEIN NYNRIN-LIKE"/>
    <property type="match status" value="1"/>
</dbReference>
<name>A0A225VJQ6_9STRA</name>
<keyword evidence="3" id="KW-0808">Transferase</keyword>
<evidence type="ECO:0000259" key="2">
    <source>
        <dbReference type="Pfam" id="PF17921"/>
    </source>
</evidence>
<keyword evidence="4" id="KW-1185">Reference proteome</keyword>
<dbReference type="SUPFAM" id="SSF53098">
    <property type="entry name" value="Ribonuclease H-like"/>
    <property type="match status" value="1"/>
</dbReference>
<dbReference type="Gene3D" id="3.30.420.10">
    <property type="entry name" value="Ribonuclease H-like superfamily/Ribonuclease H"/>
    <property type="match status" value="1"/>
</dbReference>
<sequence>MTFTRPRRAKRRIAQAQDVELGWSNLKSILKGETTAMTYKEAREAWKWGDNVVLSSGNILYRTGVSRRKVEENLPEMLLRLVPTTMIQEVLHNCHDSIERGHQGVAHSYPKVKHDYYWIGLYADVDKQVKLCLNCSSSKSLPQLKSYLLCSFTGLVVVRVMPDTDALTVVEECINMRFGASSLIRHAWDPRFMSEVFQVFAELIQARPRSALSYRPQANGQQERSVKTVMQSVKAYVDAERLERDTISFGAWMGCPDDITSDDDLSEALAWQREINRYHQISLEPAKEYQAAEKARCTRLHNKKLSRKEQAAIPKSVNDDSSDDDSEPKSLFRPGIRVWLYLRVNRS</sequence>
<accession>A0A225VJQ6</accession>
<feature type="region of interest" description="Disordered" evidence="1">
    <location>
        <begin position="303"/>
        <end position="329"/>
    </location>
</feature>
<feature type="domain" description="Integrase zinc-binding" evidence="2">
    <location>
        <begin position="82"/>
        <end position="140"/>
    </location>
</feature>
<dbReference type="GO" id="GO:0003676">
    <property type="term" value="F:nucleic acid binding"/>
    <property type="evidence" value="ECO:0007669"/>
    <property type="project" value="InterPro"/>
</dbReference>
<comment type="caution">
    <text evidence="3">The sequence shown here is derived from an EMBL/GenBank/DDBJ whole genome shotgun (WGS) entry which is preliminary data.</text>
</comment>
<evidence type="ECO:0000313" key="3">
    <source>
        <dbReference type="EMBL" id="OWZ05562.1"/>
    </source>
</evidence>
<dbReference type="InterPro" id="IPR041588">
    <property type="entry name" value="Integrase_H2C2"/>
</dbReference>
<dbReference type="Gene3D" id="1.10.340.70">
    <property type="match status" value="1"/>
</dbReference>